<dbReference type="HOGENOM" id="CLU_879041_0_0_4"/>
<proteinExistence type="predicted"/>
<name>E5AUW7_MYCRK</name>
<geneLocation type="plasmid" evidence="1 2">
    <name>pBRH01</name>
</geneLocation>
<protein>
    <recommendedName>
        <fullName evidence="3">Phytanoyl-CoA dioxygenase</fullName>
    </recommendedName>
</protein>
<dbReference type="AlphaFoldDB" id="E5AUW7"/>
<keyword evidence="1" id="KW-0614">Plasmid</keyword>
<evidence type="ECO:0008006" key="3">
    <source>
        <dbReference type="Google" id="ProtNLM"/>
    </source>
</evidence>
<organism evidence="1 2">
    <name type="scientific">Mycetohabitans rhizoxinica (strain DSM 19002 / CIP 109453 / HKI 454)</name>
    <name type="common">Paraburkholderia rhizoxinica</name>
    <dbReference type="NCBI Taxonomy" id="882378"/>
    <lineage>
        <taxon>Bacteria</taxon>
        <taxon>Pseudomonadati</taxon>
        <taxon>Pseudomonadota</taxon>
        <taxon>Betaproteobacteria</taxon>
        <taxon>Burkholderiales</taxon>
        <taxon>Burkholderiaceae</taxon>
        <taxon>Mycetohabitans</taxon>
    </lineage>
</organism>
<dbReference type="eggNOG" id="ENOG5033QVB">
    <property type="taxonomic scope" value="Bacteria"/>
</dbReference>
<dbReference type="Gene3D" id="2.60.120.620">
    <property type="entry name" value="q2cbj1_9rhob like domain"/>
    <property type="match status" value="1"/>
</dbReference>
<dbReference type="KEGG" id="brh:RBRH_00234"/>
<accession>E5AUW7</accession>
<reference evidence="1 2" key="1">
    <citation type="journal article" date="2011" name="J. Bacteriol.">
        <title>Complete genome sequence of Burkholderia rhizoxinica, an endosymbiont of Rhizopus microsporus.</title>
        <authorList>
            <person name="Lackner G."/>
            <person name="Moebius N."/>
            <person name="Partida-Martinez L."/>
            <person name="Hertweck C."/>
        </authorList>
    </citation>
    <scope>NUCLEOTIDE SEQUENCE [LARGE SCALE GENOMIC DNA]</scope>
    <source>
        <strain evidence="2">DSM 19002 / CIP 109453 / HKI 454</strain>
        <plasmid evidence="1 2">pBRH01</plasmid>
    </source>
</reference>
<evidence type="ECO:0000313" key="1">
    <source>
        <dbReference type="EMBL" id="CBW76891.1"/>
    </source>
</evidence>
<dbReference type="Proteomes" id="UP000007437">
    <property type="component" value="Plasmid pBRH01"/>
</dbReference>
<dbReference type="EMBL" id="FR687360">
    <property type="protein sequence ID" value="CBW76891.1"/>
    <property type="molecule type" value="Genomic_DNA"/>
</dbReference>
<sequence length="316" mass="34821">MWMPPVAERPSETPFGELLRLAELHPAWSLLQVIELLDRERWDIETLTPAQRALYGRINARAALARLHGSVDDFQSGHALDAPARSPQWLATGRHLCVSGLLDAQTRARLVAQCDATLSVPGTPPIRLFSHPDCMDQAELRSIASAVLAALPDPLPPGTRPTILKRRTILRRTFPPSRLPSQPGNANNQFWHQDSNAQFNDSPMLTLWIPLQDHAGVTRPGLQISDAPVANFSIFHGDSSHDIGPMLAQMFPASQIVSPQVAAGECLVFNGLTFHRTLATPAMAEHRDALLIRVLDQRTAHRFPVADHDQDLLPLA</sequence>
<evidence type="ECO:0000313" key="2">
    <source>
        <dbReference type="Proteomes" id="UP000007437"/>
    </source>
</evidence>
<gene>
    <name evidence="1" type="ordered locus">RBRH_00234</name>
</gene>
<dbReference type="SUPFAM" id="SSF51197">
    <property type="entry name" value="Clavaminate synthase-like"/>
    <property type="match status" value="1"/>
</dbReference>